<sequence>MIRVAGQRFCGVTVEALYVQQFADQPFFMQVDNRGGNAAQREIRVNIAAAHFVFQKTGYCQRGAAGSGLQREAFLEIA</sequence>
<gene>
    <name evidence="1" type="ORF">NCTC10786_00590</name>
</gene>
<reference evidence="1 2" key="1">
    <citation type="submission" date="2018-06" db="EMBL/GenBank/DDBJ databases">
        <authorList>
            <consortium name="Pathogen Informatics"/>
            <person name="Doyle S."/>
        </authorList>
    </citation>
    <scope>NUCLEOTIDE SEQUENCE [LARGE SCALE GENOMIC DNA]</scope>
    <source>
        <strain evidence="1 2">NCTC10786</strain>
    </source>
</reference>
<dbReference type="EMBL" id="UAVY01000001">
    <property type="protein sequence ID" value="SQB21191.1"/>
    <property type="molecule type" value="Genomic_DNA"/>
</dbReference>
<accession>A0A2X2V6E4</accession>
<name>A0A2X2V6E4_CITKO</name>
<evidence type="ECO:0000313" key="2">
    <source>
        <dbReference type="Proteomes" id="UP000251584"/>
    </source>
</evidence>
<dbReference type="AlphaFoldDB" id="A0A2X2V6E4"/>
<organism evidence="1 2">
    <name type="scientific">Citrobacter koseri</name>
    <name type="common">Citrobacter diversus</name>
    <dbReference type="NCBI Taxonomy" id="545"/>
    <lineage>
        <taxon>Bacteria</taxon>
        <taxon>Pseudomonadati</taxon>
        <taxon>Pseudomonadota</taxon>
        <taxon>Gammaproteobacteria</taxon>
        <taxon>Enterobacterales</taxon>
        <taxon>Enterobacteriaceae</taxon>
        <taxon>Citrobacter</taxon>
    </lineage>
</organism>
<proteinExistence type="predicted"/>
<protein>
    <submittedName>
        <fullName evidence="1">Uncharacterized protein</fullName>
    </submittedName>
</protein>
<evidence type="ECO:0000313" key="1">
    <source>
        <dbReference type="EMBL" id="SQB21191.1"/>
    </source>
</evidence>
<dbReference type="Proteomes" id="UP000251584">
    <property type="component" value="Unassembled WGS sequence"/>
</dbReference>